<dbReference type="EMBL" id="FNZM01000004">
    <property type="protein sequence ID" value="SEJ40163.1"/>
    <property type="molecule type" value="Genomic_DNA"/>
</dbReference>
<dbReference type="EMBL" id="QJJV01000004">
    <property type="protein sequence ID" value="PXX18599.1"/>
    <property type="molecule type" value="Genomic_DNA"/>
</dbReference>
<evidence type="ECO:0000313" key="2">
    <source>
        <dbReference type="EMBL" id="SEJ40163.1"/>
    </source>
</evidence>
<dbReference type="Proteomes" id="UP000247515">
    <property type="component" value="Unassembled WGS sequence"/>
</dbReference>
<evidence type="ECO:0000313" key="4">
    <source>
        <dbReference type="Proteomes" id="UP000247515"/>
    </source>
</evidence>
<dbReference type="AlphaFoldDB" id="A0A1A5XE98"/>
<evidence type="ECO:0000313" key="1">
    <source>
        <dbReference type="EMBL" id="PXX18599.1"/>
    </source>
</evidence>
<sequence length="105" mass="11470">MAPLRLRRECREGSIAHFFSHAPRIIMMPRLQRGAQPARLPIAQQPDAPVAPTDAVLQQRERRGGIAMAGAIIQLDSLGTRHAGLLSVQGTLTTQLTKGRCKPIE</sequence>
<protein>
    <submittedName>
        <fullName evidence="2">Uncharacterized protein</fullName>
    </submittedName>
</protein>
<gene>
    <name evidence="1" type="ORF">C7400_104109</name>
    <name evidence="2" type="ORF">SAMN05216550_104320</name>
</gene>
<reference evidence="2 3" key="1">
    <citation type="submission" date="2016-10" db="EMBL/GenBank/DDBJ databases">
        <authorList>
            <person name="Varghese N."/>
            <person name="Submissions S."/>
        </authorList>
    </citation>
    <scope>NUCLEOTIDE SEQUENCE [LARGE SCALE GENOMIC DNA]</scope>
    <source>
        <strain evidence="2 3">LMG 22274</strain>
    </source>
</reference>
<organism evidence="2 3">
    <name type="scientific">Paraburkholderia tropica</name>
    <dbReference type="NCBI Taxonomy" id="92647"/>
    <lineage>
        <taxon>Bacteria</taxon>
        <taxon>Pseudomonadati</taxon>
        <taxon>Pseudomonadota</taxon>
        <taxon>Betaproteobacteria</taxon>
        <taxon>Burkholderiales</taxon>
        <taxon>Burkholderiaceae</taxon>
        <taxon>Paraburkholderia</taxon>
    </lineage>
</organism>
<comment type="caution">
    <text evidence="2">The sequence shown here is derived from an EMBL/GenBank/DDBJ whole genome shotgun (WGS) entry which is preliminary data.</text>
</comment>
<dbReference type="Proteomes" id="UP000183529">
    <property type="component" value="Unassembled WGS sequence"/>
</dbReference>
<dbReference type="RefSeq" id="WP_065059925.1">
    <property type="nucleotide sequence ID" value="NZ_CADFGN010000007.1"/>
</dbReference>
<reference evidence="1 4" key="2">
    <citation type="submission" date="2018-05" db="EMBL/GenBank/DDBJ databases">
        <title>Genomic Encyclopedia of Type Strains, Phase IV (KMG-V): Genome sequencing to study the core and pangenomes of soil and plant-associated prokaryotes.</title>
        <authorList>
            <person name="Whitman W."/>
        </authorList>
    </citation>
    <scope>NUCLEOTIDE SEQUENCE [LARGE SCALE GENOMIC DNA]</scope>
    <source>
        <strain evidence="1 4">SIr-6563</strain>
    </source>
</reference>
<keyword evidence="4" id="KW-1185">Reference proteome</keyword>
<dbReference type="GeneID" id="89224992"/>
<accession>A0A1A5XE98</accession>
<proteinExistence type="predicted"/>
<evidence type="ECO:0000313" key="3">
    <source>
        <dbReference type="Proteomes" id="UP000183529"/>
    </source>
</evidence>
<name>A0A1A5XE98_9BURK</name>